<dbReference type="SMART" id="SM00846">
    <property type="entry name" value="Gp_dh_N"/>
    <property type="match status" value="1"/>
</dbReference>
<dbReference type="Gene3D" id="3.30.360.10">
    <property type="entry name" value="Dihydrodipicolinate Reductase, domain 2"/>
    <property type="match status" value="1"/>
</dbReference>
<dbReference type="PANTHER" id="PTHR42955">
    <property type="entry name" value="GLYCERALDEHYDE-3-PHOSPHATE DEHYDROGENASE"/>
    <property type="match status" value="1"/>
</dbReference>
<feature type="binding site" evidence="3">
    <location>
        <position position="37"/>
    </location>
    <ligand>
        <name>NAD(+)</name>
        <dbReference type="ChEBI" id="CHEBI:57540"/>
    </ligand>
</feature>
<gene>
    <name evidence="6" type="ORF">F7R26_023285</name>
</gene>
<evidence type="ECO:0000256" key="2">
    <source>
        <dbReference type="PIRSR" id="PIRSR000149-1"/>
    </source>
</evidence>
<dbReference type="PANTHER" id="PTHR42955:SF1">
    <property type="entry name" value="GLYCERALDEHYDE-3-PHOSPHATE DEHYDROGENASE"/>
    <property type="match status" value="1"/>
</dbReference>
<evidence type="ECO:0000259" key="5">
    <source>
        <dbReference type="SMART" id="SM00846"/>
    </source>
</evidence>
<feature type="binding site" evidence="3">
    <location>
        <position position="127"/>
    </location>
    <ligand>
        <name>NAD(+)</name>
        <dbReference type="ChEBI" id="CHEBI:57540"/>
    </ligand>
</feature>
<accession>A0A643G0F3</accession>
<keyword evidence="3" id="KW-0520">NAD</keyword>
<sequence>MPTITAGLNGLGRFGLHLLRAWLDLPDPPLRITAINDAHHTLASAVRVLSEDPKVSFSDCQIRADGDALLIARHGQATLRIAYSHGPAAHAPWLGQTDWWLECSGAHPGALQCRRFLAGQTRRVLVSATCHDADQTLVFGYNHESFDPAAEVISYGSCTVNAFVPLAHWLQRHYGVDNAEVSVIHNVPAHRLANHPHPERRACTLETEGPRLLPFLAPAAFRVDYVLIPYTGVSLIDFRFGLAMPPSEAVLLDALDTACASGELKGLVRLSPVNAGPQAFALSPESVVLLRPRARLTGKRLVLPACFDNENSATRYLDLLAFMARRGG</sequence>
<evidence type="ECO:0000256" key="1">
    <source>
        <dbReference type="ARBA" id="ARBA00023002"/>
    </source>
</evidence>
<dbReference type="GO" id="GO:0051287">
    <property type="term" value="F:NAD binding"/>
    <property type="evidence" value="ECO:0007669"/>
    <property type="project" value="InterPro"/>
</dbReference>
<dbReference type="AlphaFoldDB" id="A0A643G0F3"/>
<dbReference type="RefSeq" id="WP_150984242.1">
    <property type="nucleotide sequence ID" value="NZ_CP062804.1"/>
</dbReference>
<proteinExistence type="predicted"/>
<dbReference type="Proteomes" id="UP000397656">
    <property type="component" value="Chromosome 2"/>
</dbReference>
<feature type="binding site" evidence="3">
    <location>
        <position position="309"/>
    </location>
    <ligand>
        <name>NAD(+)</name>
        <dbReference type="ChEBI" id="CHEBI:57540"/>
    </ligand>
</feature>
<dbReference type="InterPro" id="IPR020831">
    <property type="entry name" value="GlycerAld/Erythrose_P_DH"/>
</dbReference>
<dbReference type="SUPFAM" id="SSF51735">
    <property type="entry name" value="NAD(P)-binding Rossmann-fold domains"/>
    <property type="match status" value="1"/>
</dbReference>
<dbReference type="InterPro" id="IPR020828">
    <property type="entry name" value="GlycerAld_3-P_DH_NAD(P)-bd"/>
</dbReference>
<dbReference type="InterPro" id="IPR036291">
    <property type="entry name" value="NAD(P)-bd_dom_sf"/>
</dbReference>
<feature type="site" description="Activates thiol group during catalysis" evidence="4">
    <location>
        <position position="185"/>
    </location>
</feature>
<dbReference type="Gene3D" id="3.40.50.720">
    <property type="entry name" value="NAD(P)-binding Rossmann-like Domain"/>
    <property type="match status" value="1"/>
</dbReference>
<name>A0A643G0F3_9BURK</name>
<evidence type="ECO:0000313" key="6">
    <source>
        <dbReference type="EMBL" id="QOT80377.1"/>
    </source>
</evidence>
<dbReference type="PIRSF" id="PIRSF000149">
    <property type="entry name" value="GAP_DH"/>
    <property type="match status" value="1"/>
</dbReference>
<dbReference type="GO" id="GO:0016620">
    <property type="term" value="F:oxidoreductase activity, acting on the aldehyde or oxo group of donors, NAD or NADP as acceptor"/>
    <property type="evidence" value="ECO:0007669"/>
    <property type="project" value="InterPro"/>
</dbReference>
<protein>
    <recommendedName>
        <fullName evidence="5">Glyceraldehyde 3-phosphate dehydrogenase NAD(P) binding domain-containing protein</fullName>
    </recommendedName>
</protein>
<evidence type="ECO:0000313" key="7">
    <source>
        <dbReference type="Proteomes" id="UP000397656"/>
    </source>
</evidence>
<feature type="domain" description="Glyceraldehyde 3-phosphate dehydrogenase NAD(P) binding" evidence="5">
    <location>
        <begin position="4"/>
        <end position="158"/>
    </location>
</feature>
<dbReference type="InterPro" id="IPR052978">
    <property type="entry name" value="GAP_dehydrogenase"/>
</dbReference>
<keyword evidence="1" id="KW-0560">Oxidoreductase</keyword>
<organism evidence="6 7">
    <name type="scientific">Cupriavidus basilensis</name>
    <dbReference type="NCBI Taxonomy" id="68895"/>
    <lineage>
        <taxon>Bacteria</taxon>
        <taxon>Pseudomonadati</taxon>
        <taxon>Pseudomonadota</taxon>
        <taxon>Betaproteobacteria</taxon>
        <taxon>Burkholderiales</taxon>
        <taxon>Burkholderiaceae</taxon>
        <taxon>Cupriavidus</taxon>
    </lineage>
</organism>
<dbReference type="GeneID" id="98403860"/>
<dbReference type="SUPFAM" id="SSF55347">
    <property type="entry name" value="Glyceraldehyde-3-phosphate dehydrogenase-like, C-terminal domain"/>
    <property type="match status" value="1"/>
</dbReference>
<reference evidence="6 7" key="1">
    <citation type="submission" date="2020-10" db="EMBL/GenBank/DDBJ databases">
        <title>Complete genome sequence of Cupriavidus basilensis CCUG 49340T.</title>
        <authorList>
            <person name="Salva-Serra F."/>
            <person name="Donoso R.A."/>
            <person name="Cho K.H."/>
            <person name="Yoo J.A."/>
            <person name="Lee K."/>
            <person name="Yoon S.-H."/>
            <person name="Perez-Pantoja D."/>
            <person name="Moore E.R.B."/>
        </authorList>
    </citation>
    <scope>NUCLEOTIDE SEQUENCE [LARGE SCALE GENOMIC DNA]</scope>
    <source>
        <strain evidence="7">CCUG 49340</strain>
    </source>
</reference>
<evidence type="ECO:0000256" key="4">
    <source>
        <dbReference type="PIRSR" id="PIRSR000149-4"/>
    </source>
</evidence>
<dbReference type="EMBL" id="CP062804">
    <property type="protein sequence ID" value="QOT80377.1"/>
    <property type="molecule type" value="Genomic_DNA"/>
</dbReference>
<evidence type="ECO:0000256" key="3">
    <source>
        <dbReference type="PIRSR" id="PIRSR000149-3"/>
    </source>
</evidence>
<keyword evidence="3" id="KW-0547">Nucleotide-binding</keyword>
<feature type="active site" description="Nucleophile" evidence="2">
    <location>
        <position position="158"/>
    </location>
</feature>